<name>A0ACC2RWV7_9FUNG</name>
<dbReference type="EMBL" id="QTSX02006440">
    <property type="protein sequence ID" value="KAJ9054522.1"/>
    <property type="molecule type" value="Genomic_DNA"/>
</dbReference>
<protein>
    <submittedName>
        <fullName evidence="1">Uncharacterized protein</fullName>
    </submittedName>
</protein>
<evidence type="ECO:0000313" key="1">
    <source>
        <dbReference type="EMBL" id="KAJ9054522.1"/>
    </source>
</evidence>
<dbReference type="Proteomes" id="UP001165960">
    <property type="component" value="Unassembled WGS sequence"/>
</dbReference>
<keyword evidence="2" id="KW-1185">Reference proteome</keyword>
<accession>A0ACC2RWV7</accession>
<comment type="caution">
    <text evidence="1">The sequence shown here is derived from an EMBL/GenBank/DDBJ whole genome shotgun (WGS) entry which is preliminary data.</text>
</comment>
<organism evidence="1 2">
    <name type="scientific">Entomophthora muscae</name>
    <dbReference type="NCBI Taxonomy" id="34485"/>
    <lineage>
        <taxon>Eukaryota</taxon>
        <taxon>Fungi</taxon>
        <taxon>Fungi incertae sedis</taxon>
        <taxon>Zoopagomycota</taxon>
        <taxon>Entomophthoromycotina</taxon>
        <taxon>Entomophthoromycetes</taxon>
        <taxon>Entomophthorales</taxon>
        <taxon>Entomophthoraceae</taxon>
        <taxon>Entomophthora</taxon>
    </lineage>
</organism>
<evidence type="ECO:0000313" key="2">
    <source>
        <dbReference type="Proteomes" id="UP001165960"/>
    </source>
</evidence>
<reference evidence="1" key="1">
    <citation type="submission" date="2022-04" db="EMBL/GenBank/DDBJ databases">
        <title>Genome of the entomopathogenic fungus Entomophthora muscae.</title>
        <authorList>
            <person name="Elya C."/>
            <person name="Lovett B.R."/>
            <person name="Lee E."/>
            <person name="Macias A.M."/>
            <person name="Hajek A.E."/>
            <person name="De Bivort B.L."/>
            <person name="Kasson M.T."/>
            <person name="De Fine Licht H.H."/>
            <person name="Stajich J.E."/>
        </authorList>
    </citation>
    <scope>NUCLEOTIDE SEQUENCE</scope>
    <source>
        <strain evidence="1">Berkeley</strain>
    </source>
</reference>
<proteinExistence type="predicted"/>
<sequence>MAIKRKRPPCPNCGSKRSRPTGLGTFICSRGHVLAGIVEESTNDGFEETRYQQHRRRQALRIKASTKSKIQIFGGDEAKLGFIKAFQFILRGQVKFLINTCGVPTELEAVVRKLWGFYLEFNPKLQINWDKINGPTVEEPSLQIPDHDMAPDSESDDLDSCSSQASTDLSEDEPSAIKPLTHRLENFTLRWTLVFLYLGCQYIRCPILAGDILHLAALNKLPYLNAYSLIPKELQFIDAMPLRLAAKLPNLRQFHRSTRLMQRMLKSRYDVSVPPPAFPIIACRLLEHFRLPARLYLIMKNMARDADIDLSNCHERTPESTVAALLAIAFKYIYGLNGKSRQLHPTFSDLPSLEGMLASMELANQRAKYEIIPSDSSELLRFIWARPNFVSSILGDAFKRPLDKKTGASEAIVSFTGLTEDFISNIQDISLQVSPEVGSSPQISSPSARGEHTLNYHLETFPYNQSPEVCLLAKHIAMHFLDGDCTLLLYSICAIEKRLICCNHKA</sequence>
<gene>
    <name evidence="1" type="ORF">DSO57_1013599</name>
</gene>